<keyword evidence="11" id="KW-1185">Reference proteome</keyword>
<name>A0A0K2BLS3_9GAMM</name>
<dbReference type="InterPro" id="IPR043129">
    <property type="entry name" value="ATPase_NBD"/>
</dbReference>
<comment type="catalytic activity">
    <reaction evidence="7 8">
        <text>L-threonylcarbamoyladenylate + adenosine(37) in tRNA = N(6)-L-threonylcarbamoyladenosine(37) in tRNA + AMP + H(+)</text>
        <dbReference type="Rhea" id="RHEA:37059"/>
        <dbReference type="Rhea" id="RHEA-COMP:10162"/>
        <dbReference type="Rhea" id="RHEA-COMP:10163"/>
        <dbReference type="ChEBI" id="CHEBI:15378"/>
        <dbReference type="ChEBI" id="CHEBI:73682"/>
        <dbReference type="ChEBI" id="CHEBI:74411"/>
        <dbReference type="ChEBI" id="CHEBI:74418"/>
        <dbReference type="ChEBI" id="CHEBI:456215"/>
        <dbReference type="EC" id="2.3.1.234"/>
    </reaction>
</comment>
<evidence type="ECO:0000313" key="10">
    <source>
        <dbReference type="EMBL" id="AKZ66139.1"/>
    </source>
</evidence>
<protein>
    <recommendedName>
        <fullName evidence="8">tRNA N6-adenosine threonylcarbamoyltransferase</fullName>
        <ecNumber evidence="8">2.3.1.234</ecNumber>
    </recommendedName>
    <alternativeName>
        <fullName evidence="8">N6-L-threonylcarbamoyladenine synthase</fullName>
        <shortName evidence="8">t(6)A synthase</shortName>
    </alternativeName>
    <alternativeName>
        <fullName evidence="8">t(6)A37 threonylcarbamoyladenosine biosynthesis protein TsaD</fullName>
    </alternativeName>
    <alternativeName>
        <fullName evidence="8">tRNA threonylcarbamoyladenosine biosynthesis protein TsaD</fullName>
    </alternativeName>
</protein>
<dbReference type="InterPro" id="IPR017861">
    <property type="entry name" value="KAE1/TsaD"/>
</dbReference>
<feature type="binding site" evidence="8">
    <location>
        <position position="115"/>
    </location>
    <ligand>
        <name>Fe cation</name>
        <dbReference type="ChEBI" id="CHEBI:24875"/>
    </ligand>
</feature>
<dbReference type="KEGG" id="bcig:AB162_562"/>
<organism evidence="10 11">
    <name type="scientific">Candidatus Palibaumannia cicadellinicola</name>
    <dbReference type="NCBI Taxonomy" id="186490"/>
    <lineage>
        <taxon>Bacteria</taxon>
        <taxon>Pseudomonadati</taxon>
        <taxon>Pseudomonadota</taxon>
        <taxon>Gammaproteobacteria</taxon>
        <taxon>Candidatus Palibaumannia</taxon>
    </lineage>
</organism>
<evidence type="ECO:0000256" key="4">
    <source>
        <dbReference type="ARBA" id="ARBA00022723"/>
    </source>
</evidence>
<dbReference type="PANTHER" id="PTHR11735">
    <property type="entry name" value="TRNA N6-ADENOSINE THREONYLCARBAMOYLTRANSFERASE"/>
    <property type="match status" value="1"/>
</dbReference>
<dbReference type="CDD" id="cd24133">
    <property type="entry name" value="ASKHA_NBD_TsaD_bac"/>
    <property type="match status" value="1"/>
</dbReference>
<feature type="binding site" evidence="8">
    <location>
        <position position="276"/>
    </location>
    <ligand>
        <name>substrate</name>
    </ligand>
</feature>
<feature type="domain" description="Gcp-like" evidence="9">
    <location>
        <begin position="24"/>
        <end position="311"/>
    </location>
</feature>
<dbReference type="HAMAP" id="MF_01445">
    <property type="entry name" value="TsaD"/>
    <property type="match status" value="1"/>
</dbReference>
<comment type="similarity">
    <text evidence="8">Belongs to the KAE1 / TsaD family.</text>
</comment>
<evidence type="ECO:0000313" key="11">
    <source>
        <dbReference type="Proteomes" id="UP000056466"/>
    </source>
</evidence>
<dbReference type="NCBIfam" id="TIGR00329">
    <property type="entry name" value="gcp_kae1"/>
    <property type="match status" value="1"/>
</dbReference>
<dbReference type="GO" id="GO:0061711">
    <property type="term" value="F:tRNA N(6)-L-threonylcarbamoyladenine synthase activity"/>
    <property type="evidence" value="ECO:0007669"/>
    <property type="project" value="UniProtKB-EC"/>
</dbReference>
<dbReference type="GO" id="GO:0002949">
    <property type="term" value="P:tRNA threonylcarbamoyladenosine modification"/>
    <property type="evidence" value="ECO:0007669"/>
    <property type="project" value="UniProtKB-UniRule"/>
</dbReference>
<keyword evidence="4 8" id="KW-0479">Metal-binding</keyword>
<feature type="binding site" evidence="8">
    <location>
        <position position="170"/>
    </location>
    <ligand>
        <name>substrate</name>
    </ligand>
</feature>
<keyword evidence="3 8" id="KW-0819">tRNA processing</keyword>
<evidence type="ECO:0000256" key="6">
    <source>
        <dbReference type="ARBA" id="ARBA00023315"/>
    </source>
</evidence>
<dbReference type="InterPro" id="IPR022450">
    <property type="entry name" value="TsaD"/>
</dbReference>
<keyword evidence="2 8" id="KW-0808">Transferase</keyword>
<proteinExistence type="inferred from homology"/>
<feature type="binding site" evidence="8">
    <location>
        <begin position="137"/>
        <end position="141"/>
    </location>
    <ligand>
        <name>substrate</name>
    </ligand>
</feature>
<dbReference type="EC" id="2.3.1.234" evidence="8"/>
<dbReference type="PANTHER" id="PTHR11735:SF6">
    <property type="entry name" value="TRNA N6-ADENOSINE THREONYLCARBAMOYLTRANSFERASE, MITOCHONDRIAL"/>
    <property type="match status" value="1"/>
</dbReference>
<dbReference type="RefSeq" id="WP_053097295.1">
    <property type="nucleotide sequence ID" value="NZ_CP011787.1"/>
</dbReference>
<dbReference type="Gene3D" id="3.30.420.40">
    <property type="match status" value="2"/>
</dbReference>
<evidence type="ECO:0000256" key="2">
    <source>
        <dbReference type="ARBA" id="ARBA00022679"/>
    </source>
</evidence>
<keyword evidence="6 8" id="KW-0012">Acyltransferase</keyword>
<gene>
    <name evidence="8 10" type="primary">tsaD</name>
    <name evidence="10" type="ORF">AB162_562</name>
</gene>
<dbReference type="InterPro" id="IPR000905">
    <property type="entry name" value="Gcp-like_dom"/>
</dbReference>
<evidence type="ECO:0000256" key="1">
    <source>
        <dbReference type="ARBA" id="ARBA00022490"/>
    </source>
</evidence>
<dbReference type="Pfam" id="PF00814">
    <property type="entry name" value="TsaD"/>
    <property type="match status" value="1"/>
</dbReference>
<comment type="cofactor">
    <cofactor evidence="8">
        <name>Fe(2+)</name>
        <dbReference type="ChEBI" id="CHEBI:29033"/>
    </cofactor>
    <text evidence="8">Binds 1 Fe(2+) ion per subunit.</text>
</comment>
<comment type="caution">
    <text evidence="8">Lacks conserved residue(s) required for the propagation of feature annotation.</text>
</comment>
<dbReference type="SUPFAM" id="SSF53067">
    <property type="entry name" value="Actin-like ATPase domain"/>
    <property type="match status" value="1"/>
</dbReference>
<feature type="binding site" evidence="8">
    <location>
        <position position="304"/>
    </location>
    <ligand>
        <name>Fe cation</name>
        <dbReference type="ChEBI" id="CHEBI:24875"/>
    </ligand>
</feature>
<keyword evidence="1 8" id="KW-0963">Cytoplasm</keyword>
<dbReference type="OrthoDB" id="9806197at2"/>
<dbReference type="GO" id="GO:0005737">
    <property type="term" value="C:cytoplasm"/>
    <property type="evidence" value="ECO:0007669"/>
    <property type="project" value="UniProtKB-SubCell"/>
</dbReference>
<evidence type="ECO:0000256" key="7">
    <source>
        <dbReference type="ARBA" id="ARBA00048117"/>
    </source>
</evidence>
<evidence type="ECO:0000256" key="3">
    <source>
        <dbReference type="ARBA" id="ARBA00022694"/>
    </source>
</evidence>
<evidence type="ECO:0000259" key="9">
    <source>
        <dbReference type="Pfam" id="PF00814"/>
    </source>
</evidence>
<keyword evidence="5 8" id="KW-0408">Iron</keyword>
<comment type="subcellular location">
    <subcellularLocation>
        <location evidence="8">Cytoplasm</location>
    </subcellularLocation>
</comment>
<evidence type="ECO:0000256" key="5">
    <source>
        <dbReference type="ARBA" id="ARBA00023004"/>
    </source>
</evidence>
<dbReference type="Proteomes" id="UP000056466">
    <property type="component" value="Chromosome"/>
</dbReference>
<feature type="binding site" evidence="8">
    <location>
        <position position="111"/>
    </location>
    <ligand>
        <name>Fe cation</name>
        <dbReference type="ChEBI" id="CHEBI:24875"/>
    </ligand>
</feature>
<comment type="function">
    <text evidence="8">Required for the formation of a threonylcarbamoyl group on adenosine at position 37 (t(6)A37) in tRNAs that read codons beginning with adenine. Is involved in the transfer of the threonylcarbamoyl moiety of threonylcarbamoyl-AMP (TC-AMP) to the N6 group of A37, together with TsaE and TsaB. TsaD likely plays a direct catalytic role in this reaction.</text>
</comment>
<evidence type="ECO:0000256" key="8">
    <source>
        <dbReference type="HAMAP-Rule" id="MF_01445"/>
    </source>
</evidence>
<dbReference type="AlphaFoldDB" id="A0A0K2BLS3"/>
<reference evidence="10 11" key="1">
    <citation type="submission" date="2015-06" db="EMBL/GenBank/DDBJ databases">
        <title>Lineage-specific patterns of genome deterioration in obligate symbionts.</title>
        <authorList>
            <person name="Bennett G.M."/>
            <person name="McCutcheon J.P."/>
            <person name="McDonald B.R."/>
            <person name="Moran N.A."/>
        </authorList>
    </citation>
    <scope>NUCLEOTIDE SEQUENCE [LARGE SCALE GENOMIC DNA]</scope>
    <source>
        <strain evidence="10 11">B-GSS</strain>
    </source>
</reference>
<sequence length="341" mass="36863">MRVLGIETSCDETGVAIYDNEQGLLANKIYSQVKQHAYYGGVVPELASRDHQSKIVPLIQSALSEAGLKMKDINGVAYTAGPGLISALMVGATLGCALAYACNIPNIAVNHLEGHLLTPMIDAEPEHYPKFPFVALLVSGAHTQLIAVSGIGQYQLLGESIDDAAGEVFDKTAKLLGIDYPGGLILSKIAQKGIVGRYKFPRPMTNCPGLNFSFSGLKTFAANTINNLATRDAQTYADIARAFEDAVVDTLTIKCRRALDNTGLTRLVIAGGVSANTTLRVRLKAMIEQRGDEIFYARKDLCTDNGAMIAYVGMVRLLSYQYRTLTITVRPRWSLEDLTAV</sequence>
<dbReference type="NCBIfam" id="TIGR03723">
    <property type="entry name" value="T6A_TsaD_YgjD"/>
    <property type="match status" value="1"/>
</dbReference>
<accession>A0A0K2BLS3</accession>
<feature type="binding site" evidence="8">
    <location>
        <position position="183"/>
    </location>
    <ligand>
        <name>substrate</name>
    </ligand>
</feature>
<dbReference type="FunFam" id="3.30.420.40:FF:000031">
    <property type="entry name" value="tRNA N6-adenosine threonylcarbamoyltransferase"/>
    <property type="match status" value="1"/>
</dbReference>
<dbReference type="PATRIC" id="fig|186490.8.peg.528"/>
<dbReference type="GO" id="GO:0005506">
    <property type="term" value="F:iron ion binding"/>
    <property type="evidence" value="ECO:0007669"/>
    <property type="project" value="UniProtKB-UniRule"/>
</dbReference>
<dbReference type="EMBL" id="CP011787">
    <property type="protein sequence ID" value="AKZ66139.1"/>
    <property type="molecule type" value="Genomic_DNA"/>
</dbReference>
<dbReference type="PRINTS" id="PR00789">
    <property type="entry name" value="OSIALOPTASE"/>
</dbReference>